<organism evidence="2 3">
    <name type="scientific">Canavalia gladiata</name>
    <name type="common">Sword bean</name>
    <name type="synonym">Dolichos gladiatus</name>
    <dbReference type="NCBI Taxonomy" id="3824"/>
    <lineage>
        <taxon>Eukaryota</taxon>
        <taxon>Viridiplantae</taxon>
        <taxon>Streptophyta</taxon>
        <taxon>Embryophyta</taxon>
        <taxon>Tracheophyta</taxon>
        <taxon>Spermatophyta</taxon>
        <taxon>Magnoliopsida</taxon>
        <taxon>eudicotyledons</taxon>
        <taxon>Gunneridae</taxon>
        <taxon>Pentapetalae</taxon>
        <taxon>rosids</taxon>
        <taxon>fabids</taxon>
        <taxon>Fabales</taxon>
        <taxon>Fabaceae</taxon>
        <taxon>Papilionoideae</taxon>
        <taxon>50 kb inversion clade</taxon>
        <taxon>NPAAA clade</taxon>
        <taxon>indigoferoid/millettioid clade</taxon>
        <taxon>Phaseoleae</taxon>
        <taxon>Canavalia</taxon>
    </lineage>
</organism>
<evidence type="ECO:0000313" key="3">
    <source>
        <dbReference type="Proteomes" id="UP001367508"/>
    </source>
</evidence>
<sequence>MWGGTRLTTKPFPTPTVTVSHHHRTSAISITVHGHSPHLAAVITSDAVVAALSTRRATAVGTRHHKRVTCSNMTYLFWHHRQELHHRRLNGVVFTRKPNKPSNFLVGNRPASPETSSLSHSPRRRKAITTRTLPFSL</sequence>
<proteinExistence type="predicted"/>
<name>A0AAN9R4Y0_CANGL</name>
<dbReference type="Proteomes" id="UP001367508">
    <property type="component" value="Unassembled WGS sequence"/>
</dbReference>
<gene>
    <name evidence="2" type="ORF">VNO77_01422</name>
</gene>
<evidence type="ECO:0000313" key="2">
    <source>
        <dbReference type="EMBL" id="KAK7359462.1"/>
    </source>
</evidence>
<comment type="caution">
    <text evidence="2">The sequence shown here is derived from an EMBL/GenBank/DDBJ whole genome shotgun (WGS) entry which is preliminary data.</text>
</comment>
<dbReference type="AlphaFoldDB" id="A0AAN9R4Y0"/>
<dbReference type="EMBL" id="JAYMYQ010000001">
    <property type="protein sequence ID" value="KAK7359462.1"/>
    <property type="molecule type" value="Genomic_DNA"/>
</dbReference>
<evidence type="ECO:0000256" key="1">
    <source>
        <dbReference type="SAM" id="MobiDB-lite"/>
    </source>
</evidence>
<keyword evidence="3" id="KW-1185">Reference proteome</keyword>
<accession>A0AAN9R4Y0</accession>
<feature type="region of interest" description="Disordered" evidence="1">
    <location>
        <begin position="98"/>
        <end position="137"/>
    </location>
</feature>
<protein>
    <submittedName>
        <fullName evidence="2">Uncharacterized protein</fullName>
    </submittedName>
</protein>
<reference evidence="2 3" key="1">
    <citation type="submission" date="2024-01" db="EMBL/GenBank/DDBJ databases">
        <title>The genomes of 5 underutilized Papilionoideae crops provide insights into root nodulation and disease resistanc.</title>
        <authorList>
            <person name="Jiang F."/>
        </authorList>
    </citation>
    <scope>NUCLEOTIDE SEQUENCE [LARGE SCALE GENOMIC DNA]</scope>
    <source>
        <strain evidence="2">LVBAO_FW01</strain>
        <tissue evidence="2">Leaves</tissue>
    </source>
</reference>